<keyword evidence="2" id="KW-1185">Reference proteome</keyword>
<reference evidence="1 2" key="1">
    <citation type="submission" date="2018-05" db="EMBL/GenBank/DDBJ databases">
        <title>Complete genome sequence of Pseudomonas kribbensis 46-2(T).</title>
        <authorList>
            <person name="Jeong H."/>
            <person name="Lee S.-G."/>
            <person name="Rha E."/>
            <person name="Kim H."/>
        </authorList>
    </citation>
    <scope>NUCLEOTIDE SEQUENCE [LARGE SCALE GENOMIC DNA]</scope>
    <source>
        <strain evidence="1 2">46-2</strain>
    </source>
</reference>
<proteinExistence type="predicted"/>
<name>A0A345RSP1_9PSED</name>
<dbReference type="KEGG" id="pke:DLD99_18105"/>
<evidence type="ECO:0000313" key="2">
    <source>
        <dbReference type="Proteomes" id="UP000253720"/>
    </source>
</evidence>
<organism evidence="1 2">
    <name type="scientific">Pseudomonas kribbensis</name>
    <dbReference type="NCBI Taxonomy" id="1628086"/>
    <lineage>
        <taxon>Bacteria</taxon>
        <taxon>Pseudomonadati</taxon>
        <taxon>Pseudomonadota</taxon>
        <taxon>Gammaproteobacteria</taxon>
        <taxon>Pseudomonadales</taxon>
        <taxon>Pseudomonadaceae</taxon>
        <taxon>Pseudomonas</taxon>
    </lineage>
</organism>
<sequence>MACKVKAVVATESTFKPFKPAIRDSLSQQWSGFFMTSISASAVRQITNQYLFPCVATTPFESGILEQNNFDELLITDL</sequence>
<dbReference type="EMBL" id="CP029608">
    <property type="protein sequence ID" value="AXI62307.1"/>
    <property type="molecule type" value="Genomic_DNA"/>
</dbReference>
<protein>
    <submittedName>
        <fullName evidence="1">Uncharacterized protein</fullName>
    </submittedName>
</protein>
<accession>A0A345RSP1</accession>
<dbReference type="AlphaFoldDB" id="A0A345RSP1"/>
<evidence type="ECO:0000313" key="1">
    <source>
        <dbReference type="EMBL" id="AXI62307.1"/>
    </source>
</evidence>
<gene>
    <name evidence="1" type="ORF">DLD99_18105</name>
</gene>
<dbReference type="Proteomes" id="UP000253720">
    <property type="component" value="Chromosome"/>
</dbReference>